<dbReference type="EMBL" id="GBRH01267238">
    <property type="protein sequence ID" value="JAD30657.1"/>
    <property type="molecule type" value="Transcribed_RNA"/>
</dbReference>
<evidence type="ECO:0000313" key="1">
    <source>
        <dbReference type="EMBL" id="JAD30657.1"/>
    </source>
</evidence>
<accession>A0A0A8Z737</accession>
<name>A0A0A8Z737_ARUDO</name>
<proteinExistence type="predicted"/>
<reference evidence="1" key="1">
    <citation type="submission" date="2014-09" db="EMBL/GenBank/DDBJ databases">
        <authorList>
            <person name="Magalhaes I.L.F."/>
            <person name="Oliveira U."/>
            <person name="Santos F.R."/>
            <person name="Vidigal T.H.D.A."/>
            <person name="Brescovit A.D."/>
            <person name="Santos A.J."/>
        </authorList>
    </citation>
    <scope>NUCLEOTIDE SEQUENCE</scope>
    <source>
        <tissue evidence="1">Shoot tissue taken approximately 20 cm above the soil surface</tissue>
    </source>
</reference>
<reference evidence="1" key="2">
    <citation type="journal article" date="2015" name="Data Brief">
        <title>Shoot transcriptome of the giant reed, Arundo donax.</title>
        <authorList>
            <person name="Barrero R.A."/>
            <person name="Guerrero F.D."/>
            <person name="Moolhuijzen P."/>
            <person name="Goolsby J.A."/>
            <person name="Tidwell J."/>
            <person name="Bellgard S.E."/>
            <person name="Bellgard M.I."/>
        </authorList>
    </citation>
    <scope>NUCLEOTIDE SEQUENCE</scope>
    <source>
        <tissue evidence="1">Shoot tissue taken approximately 20 cm above the soil surface</tissue>
    </source>
</reference>
<sequence length="8" mass="924">MRADAEMT</sequence>
<protein>
    <submittedName>
        <fullName evidence="1">Uncharacterized protein</fullName>
    </submittedName>
</protein>
<organism evidence="1">
    <name type="scientific">Arundo donax</name>
    <name type="common">Giant reed</name>
    <name type="synonym">Donax arundinaceus</name>
    <dbReference type="NCBI Taxonomy" id="35708"/>
    <lineage>
        <taxon>Eukaryota</taxon>
        <taxon>Viridiplantae</taxon>
        <taxon>Streptophyta</taxon>
        <taxon>Embryophyta</taxon>
        <taxon>Tracheophyta</taxon>
        <taxon>Spermatophyta</taxon>
        <taxon>Magnoliopsida</taxon>
        <taxon>Liliopsida</taxon>
        <taxon>Poales</taxon>
        <taxon>Poaceae</taxon>
        <taxon>PACMAD clade</taxon>
        <taxon>Arundinoideae</taxon>
        <taxon>Arundineae</taxon>
        <taxon>Arundo</taxon>
    </lineage>
</organism>